<comment type="similarity">
    <text evidence="1 4">Belongs to the SIS family. GutQ/KpsF subfamily.</text>
</comment>
<evidence type="ECO:0000256" key="5">
    <source>
        <dbReference type="PIRSR" id="PIRSR004692-2"/>
    </source>
</evidence>
<evidence type="ECO:0000256" key="3">
    <source>
        <dbReference type="ARBA" id="ARBA00023122"/>
    </source>
</evidence>
<dbReference type="PROSITE" id="PS51464">
    <property type="entry name" value="SIS"/>
    <property type="match status" value="1"/>
</dbReference>
<dbReference type="CDD" id="cd05014">
    <property type="entry name" value="SIS_Kpsf"/>
    <property type="match status" value="1"/>
</dbReference>
<dbReference type="AlphaFoldDB" id="A0A3D3RF34"/>
<feature type="site" description="Catalytically relevant" evidence="6">
    <location>
        <position position="64"/>
    </location>
</feature>
<dbReference type="EMBL" id="DQAY01000199">
    <property type="protein sequence ID" value="HCO27444.1"/>
    <property type="molecule type" value="Genomic_DNA"/>
</dbReference>
<dbReference type="PROSITE" id="PS51371">
    <property type="entry name" value="CBS"/>
    <property type="match status" value="2"/>
</dbReference>
<proteinExistence type="inferred from homology"/>
<feature type="site" description="Catalytically relevant" evidence="6">
    <location>
        <position position="157"/>
    </location>
</feature>
<keyword evidence="10" id="KW-0413">Isomerase</keyword>
<dbReference type="GeneID" id="98644868"/>
<evidence type="ECO:0000256" key="7">
    <source>
        <dbReference type="PROSITE-ProRule" id="PRU00703"/>
    </source>
</evidence>
<dbReference type="RefSeq" id="WP_002648698.1">
    <property type="nucleotide sequence ID" value="NZ_CAXAST010000009.1"/>
</dbReference>
<feature type="domain" description="CBS" evidence="8">
    <location>
        <begin position="284"/>
        <end position="341"/>
    </location>
</feature>
<feature type="binding site" evidence="5">
    <location>
        <position position="87"/>
    </location>
    <ligand>
        <name>Zn(2+)</name>
        <dbReference type="ChEBI" id="CHEBI:29105"/>
    </ligand>
</feature>
<dbReference type="InterPro" id="IPR046342">
    <property type="entry name" value="CBS_dom_sf"/>
</dbReference>
<dbReference type="InterPro" id="IPR035474">
    <property type="entry name" value="SIS_Kpsf"/>
</dbReference>
<feature type="site" description="Catalytically relevant" evidence="6">
    <location>
        <position position="116"/>
    </location>
</feature>
<reference evidence="10 12" key="1">
    <citation type="journal article" date="2018" name="Nat. Biotechnol.">
        <title>A standardized bacterial taxonomy based on genome phylogeny substantially revises the tree of life.</title>
        <authorList>
            <person name="Parks D.H."/>
            <person name="Chuvochina M."/>
            <person name="Waite D.W."/>
            <person name="Rinke C."/>
            <person name="Skarshewski A."/>
            <person name="Chaumeil P.A."/>
            <person name="Hugenholtz P."/>
        </authorList>
    </citation>
    <scope>NUCLEOTIDE SEQUENCE [LARGE SCALE GENOMIC DNA]</scope>
    <source>
        <strain evidence="10">UBA9375</strain>
    </source>
</reference>
<keyword evidence="13" id="KW-1185">Reference proteome</keyword>
<dbReference type="EC" id="5.3.1.13" evidence="11"/>
<name>A0A3D3RF34_9PLAN</name>
<dbReference type="Pfam" id="PF00571">
    <property type="entry name" value="CBS"/>
    <property type="match status" value="2"/>
</dbReference>
<organism evidence="10 12">
    <name type="scientific">Gimesia maris</name>
    <dbReference type="NCBI Taxonomy" id="122"/>
    <lineage>
        <taxon>Bacteria</taxon>
        <taxon>Pseudomonadati</taxon>
        <taxon>Planctomycetota</taxon>
        <taxon>Planctomycetia</taxon>
        <taxon>Planctomycetales</taxon>
        <taxon>Planctomycetaceae</taxon>
        <taxon>Gimesia</taxon>
    </lineage>
</organism>
<protein>
    <submittedName>
        <fullName evidence="11">Arabinose 5-phosphate isomerase KdsD</fullName>
        <ecNumber evidence="11">5.3.1.13</ecNumber>
    </submittedName>
    <submittedName>
        <fullName evidence="10">KpsF/GutQ family sugar-phosphate isomerase</fullName>
    </submittedName>
</protein>
<dbReference type="GO" id="GO:0046872">
    <property type="term" value="F:metal ion binding"/>
    <property type="evidence" value="ECO:0007669"/>
    <property type="project" value="UniProtKB-KW"/>
</dbReference>
<dbReference type="GO" id="GO:1901135">
    <property type="term" value="P:carbohydrate derivative metabolic process"/>
    <property type="evidence" value="ECO:0007669"/>
    <property type="project" value="InterPro"/>
</dbReference>
<keyword evidence="2" id="KW-0677">Repeat</keyword>
<keyword evidence="3 7" id="KW-0129">CBS domain</keyword>
<dbReference type="InterPro" id="IPR004800">
    <property type="entry name" value="KdsD/KpsF-type"/>
</dbReference>
<dbReference type="SMART" id="SM00116">
    <property type="entry name" value="CBS"/>
    <property type="match status" value="2"/>
</dbReference>
<evidence type="ECO:0000259" key="9">
    <source>
        <dbReference type="PROSITE" id="PS51464"/>
    </source>
</evidence>
<evidence type="ECO:0000313" key="10">
    <source>
        <dbReference type="EMBL" id="HCO27444.1"/>
    </source>
</evidence>
<feature type="domain" description="SIS" evidence="9">
    <location>
        <begin position="46"/>
        <end position="189"/>
    </location>
</feature>
<dbReference type="GO" id="GO:0097367">
    <property type="term" value="F:carbohydrate derivative binding"/>
    <property type="evidence" value="ECO:0007669"/>
    <property type="project" value="InterPro"/>
</dbReference>
<dbReference type="InterPro" id="IPR001347">
    <property type="entry name" value="SIS_dom"/>
</dbReference>
<gene>
    <name evidence="11" type="primary">kdsD_1</name>
    <name evidence="10" type="ORF">DIT97_32245</name>
    <name evidence="11" type="ORF">GmarT_01670</name>
</gene>
<evidence type="ECO:0000256" key="2">
    <source>
        <dbReference type="ARBA" id="ARBA00022737"/>
    </source>
</evidence>
<dbReference type="Gene3D" id="3.40.50.10490">
    <property type="entry name" value="Glucose-6-phosphate isomerase like protein, domain 1"/>
    <property type="match status" value="1"/>
</dbReference>
<dbReference type="Pfam" id="PF01380">
    <property type="entry name" value="SIS"/>
    <property type="match status" value="1"/>
</dbReference>
<evidence type="ECO:0000259" key="8">
    <source>
        <dbReference type="PROSITE" id="PS51371"/>
    </source>
</evidence>
<evidence type="ECO:0000313" key="11">
    <source>
        <dbReference type="EMBL" id="QEG14334.1"/>
    </source>
</evidence>
<dbReference type="Proteomes" id="UP000263642">
    <property type="component" value="Unassembled WGS sequence"/>
</dbReference>
<dbReference type="Proteomes" id="UP000322887">
    <property type="component" value="Chromosome"/>
</dbReference>
<evidence type="ECO:0000313" key="12">
    <source>
        <dbReference type="Proteomes" id="UP000263642"/>
    </source>
</evidence>
<evidence type="ECO:0000256" key="1">
    <source>
        <dbReference type="ARBA" id="ARBA00008165"/>
    </source>
</evidence>
<dbReference type="GO" id="GO:0019146">
    <property type="term" value="F:arabinose-5-phosphate isomerase activity"/>
    <property type="evidence" value="ECO:0007669"/>
    <property type="project" value="UniProtKB-EC"/>
</dbReference>
<dbReference type="EMBL" id="CP042910">
    <property type="protein sequence ID" value="QEG14334.1"/>
    <property type="molecule type" value="Genomic_DNA"/>
</dbReference>
<evidence type="ECO:0000313" key="13">
    <source>
        <dbReference type="Proteomes" id="UP000322887"/>
    </source>
</evidence>
<dbReference type="NCBIfam" id="TIGR00393">
    <property type="entry name" value="kpsF"/>
    <property type="match status" value="1"/>
</dbReference>
<dbReference type="PANTHER" id="PTHR42745">
    <property type="match status" value="1"/>
</dbReference>
<feature type="site" description="Catalytically relevant" evidence="6">
    <location>
        <position position="198"/>
    </location>
</feature>
<dbReference type="PANTHER" id="PTHR42745:SF1">
    <property type="entry name" value="ARABINOSE 5-PHOSPHATE ISOMERASE KDSD"/>
    <property type="match status" value="1"/>
</dbReference>
<reference evidence="11 13" key="2">
    <citation type="submission" date="2019-08" db="EMBL/GenBank/DDBJ databases">
        <title>Deep-cultivation of Planctomycetes and their phenomic and genomic characterization uncovers novel biology.</title>
        <authorList>
            <person name="Wiegand S."/>
            <person name="Jogler M."/>
            <person name="Boedeker C."/>
            <person name="Pinto D."/>
            <person name="Vollmers J."/>
            <person name="Rivas-Marin E."/>
            <person name="Kohn T."/>
            <person name="Peeters S.H."/>
            <person name="Heuer A."/>
            <person name="Rast P."/>
            <person name="Oberbeckmann S."/>
            <person name="Bunk B."/>
            <person name="Jeske O."/>
            <person name="Meyerdierks A."/>
            <person name="Storesund J.E."/>
            <person name="Kallscheuer N."/>
            <person name="Luecker S."/>
            <person name="Lage O.M."/>
            <person name="Pohl T."/>
            <person name="Merkel B.J."/>
            <person name="Hornburger P."/>
            <person name="Mueller R.-W."/>
            <person name="Bruemmer F."/>
            <person name="Labrenz M."/>
            <person name="Spormann A.M."/>
            <person name="Op den Camp H."/>
            <person name="Overmann J."/>
            <person name="Amann R."/>
            <person name="Jetten M.S.M."/>
            <person name="Mascher T."/>
            <person name="Medema M.H."/>
            <person name="Devos D.P."/>
            <person name="Kaster A.-K."/>
            <person name="Ovreas L."/>
            <person name="Rohde M."/>
            <person name="Galperin M.Y."/>
            <person name="Jogler C."/>
        </authorList>
    </citation>
    <scope>NUCLEOTIDE SEQUENCE [LARGE SCALE GENOMIC DNA]</scope>
    <source>
        <strain evidence="11 13">DSM 8797</strain>
    </source>
</reference>
<keyword evidence="5" id="KW-0862">Zinc</keyword>
<accession>A0A3D3RF34</accession>
<dbReference type="PIRSF" id="PIRSF004692">
    <property type="entry name" value="KdsD_KpsF"/>
    <property type="match status" value="1"/>
</dbReference>
<sequence>MSSLPARSVIEFSQFDQLRDAREIIFSEADALRQMGRALGTELCDAVDLIMSRKGAVILTGMGKAGLIGQKICATLSSTGTRSHFLHPAEAIHGDLGCLHAEDTILALSNSGETEELRRLLPLIQKMNLPIIGITARTTSTLGAACQVVLCLGDLKEAGPHQLAPSTTTTAMLAMGDALSLVISKARGFSPLQFATFHPGGSLGRRLTKINEVMRPRNEVRVTGETTSIREAFVRLSLPGRRSGAVIIIDDASRVTGIFTDSDLARLLEERRDEQLDQPISQVMTRKPTTIHDDASLEAAIDLLKARKLSELPVVDRGQHLVGLIDITDVIGWQPGLESASAGSQAG</sequence>
<dbReference type="SUPFAM" id="SSF53697">
    <property type="entry name" value="SIS domain"/>
    <property type="match status" value="1"/>
</dbReference>
<keyword evidence="5" id="KW-0479">Metal-binding</keyword>
<dbReference type="InterPro" id="IPR050986">
    <property type="entry name" value="GutQ/KpsF_isomerases"/>
</dbReference>
<dbReference type="Gene3D" id="3.10.580.10">
    <property type="entry name" value="CBS-domain"/>
    <property type="match status" value="1"/>
</dbReference>
<dbReference type="GO" id="GO:0005975">
    <property type="term" value="P:carbohydrate metabolic process"/>
    <property type="evidence" value="ECO:0007669"/>
    <property type="project" value="InterPro"/>
</dbReference>
<evidence type="ECO:0000256" key="6">
    <source>
        <dbReference type="PIRSR" id="PIRSR004692-3"/>
    </source>
</evidence>
<dbReference type="InterPro" id="IPR046348">
    <property type="entry name" value="SIS_dom_sf"/>
</dbReference>
<feature type="domain" description="CBS" evidence="8">
    <location>
        <begin position="214"/>
        <end position="274"/>
    </location>
</feature>
<evidence type="ECO:0000256" key="4">
    <source>
        <dbReference type="PIRNR" id="PIRNR004692"/>
    </source>
</evidence>
<dbReference type="InterPro" id="IPR000644">
    <property type="entry name" value="CBS_dom"/>
</dbReference>